<reference evidence="5 8" key="3">
    <citation type="submission" date="2020-01" db="EMBL/GenBank/DDBJ databases">
        <title>Complete and circular genome sequences of six lactobacillus isolates from horses.</title>
        <authorList>
            <person name="Hassan H.M."/>
        </authorList>
    </citation>
    <scope>NUCLEOTIDE SEQUENCE [LARGE SCALE GENOMIC DNA]</scope>
    <source>
        <strain evidence="5 8">1D</strain>
    </source>
</reference>
<feature type="transmembrane region" description="Helical" evidence="1">
    <location>
        <begin position="37"/>
        <end position="58"/>
    </location>
</feature>
<reference evidence="4 6" key="1">
    <citation type="journal article" date="2016" name="Microbiology (Mosc.)">
        <title>Comparison of Lactobacillus crispatus isolates from Lactobacillus-dominated vaginal microbiomes with isolates from microbiomes containing bacterial vaginosis-associated bacteria.</title>
        <authorList>
            <person name="Abdelmaksoud A.A."/>
            <person name="Koparde V.N."/>
            <person name="Sheth N.U."/>
            <person name="Serrano M.G."/>
            <person name="Glascock A.L."/>
            <person name="Fettweis J.M."/>
            <person name="Strauss Iii J.F."/>
            <person name="Buck G.A."/>
            <person name="Jefferson K.K."/>
        </authorList>
    </citation>
    <scope>NUCLEOTIDE SEQUENCE [LARGE SCALE GENOMIC DNA]</scope>
    <source>
        <strain evidence="4 6">VMC3</strain>
    </source>
</reference>
<evidence type="ECO:0000313" key="2">
    <source>
        <dbReference type="EMBL" id="HJF09731.1"/>
    </source>
</evidence>
<keyword evidence="1" id="KW-0812">Transmembrane</keyword>
<dbReference type="EMBL" id="LJGP01000007">
    <property type="protein sequence ID" value="KWU04525.1"/>
    <property type="molecule type" value="Genomic_DNA"/>
</dbReference>
<dbReference type="GeneID" id="69823024"/>
<dbReference type="Proteomes" id="UP000784793">
    <property type="component" value="Unassembled WGS sequence"/>
</dbReference>
<protein>
    <submittedName>
        <fullName evidence="4">ABC transporter permease</fullName>
    </submittedName>
</protein>
<dbReference type="OMA" id="TAIMLHP"/>
<evidence type="ECO:0000313" key="8">
    <source>
        <dbReference type="Proteomes" id="UP000510660"/>
    </source>
</evidence>
<dbReference type="AlphaFoldDB" id="A0A109DFI9"/>
<keyword evidence="1" id="KW-0472">Membrane</keyword>
<sequence>MNSSLLLLITTGLIILIGTFCLVFGMDKNRPAKTRKYLLYTALICVFLVWGLITAIMLHPLG</sequence>
<evidence type="ECO:0000313" key="4">
    <source>
        <dbReference type="EMBL" id="KWU04525.1"/>
    </source>
</evidence>
<organism evidence="4 6">
    <name type="scientific">Lactobacillus crispatus</name>
    <dbReference type="NCBI Taxonomy" id="47770"/>
    <lineage>
        <taxon>Bacteria</taxon>
        <taxon>Bacillati</taxon>
        <taxon>Bacillota</taxon>
        <taxon>Bacilli</taxon>
        <taxon>Lactobacillales</taxon>
        <taxon>Lactobacillaceae</taxon>
        <taxon>Lactobacillus</taxon>
    </lineage>
</organism>
<dbReference type="Proteomes" id="UP000322051">
    <property type="component" value="Unassembled WGS sequence"/>
</dbReference>
<evidence type="ECO:0000313" key="5">
    <source>
        <dbReference type="EMBL" id="QLL75067.1"/>
    </source>
</evidence>
<dbReference type="EMBL" id="CP047415">
    <property type="protein sequence ID" value="QLL75067.1"/>
    <property type="molecule type" value="Genomic_DNA"/>
</dbReference>
<reference evidence="3 7" key="2">
    <citation type="submission" date="2019-09" db="EMBL/GenBank/DDBJ databases">
        <title>Comparative analysis of L. crispatus genomes revealed niche specific adaptation to different host and body sites.</title>
        <authorList>
            <person name="Pan M."/>
            <person name="Hidalgo-Cantabrana C."/>
            <person name="Barrangou R."/>
        </authorList>
    </citation>
    <scope>NUCLEOTIDE SEQUENCE [LARGE SCALE GENOMIC DNA]</scope>
    <source>
        <strain evidence="3 7">NCK973</strain>
    </source>
</reference>
<dbReference type="PATRIC" id="fig|47770.28.peg.1844"/>
<feature type="transmembrane region" description="Helical" evidence="1">
    <location>
        <begin position="6"/>
        <end position="25"/>
    </location>
</feature>
<dbReference type="EMBL" id="DYXB01000044">
    <property type="protein sequence ID" value="HJF09731.1"/>
    <property type="molecule type" value="Genomic_DNA"/>
</dbReference>
<evidence type="ECO:0000256" key="1">
    <source>
        <dbReference type="SAM" id="Phobius"/>
    </source>
</evidence>
<evidence type="ECO:0000313" key="6">
    <source>
        <dbReference type="Proteomes" id="UP000067598"/>
    </source>
</evidence>
<name>A0A109DFI9_9LACO</name>
<reference evidence="2" key="5">
    <citation type="submission" date="2021-09" db="EMBL/GenBank/DDBJ databases">
        <authorList>
            <person name="Gilroy R."/>
        </authorList>
    </citation>
    <scope>NUCLEOTIDE SEQUENCE</scope>
    <source>
        <strain evidence="2">CHK194-22301</strain>
    </source>
</reference>
<evidence type="ECO:0000313" key="3">
    <source>
        <dbReference type="EMBL" id="KAA8799409.1"/>
    </source>
</evidence>
<dbReference type="Proteomes" id="UP000067598">
    <property type="component" value="Unassembled WGS sequence"/>
</dbReference>
<accession>A0A109DFI9</accession>
<dbReference type="Proteomes" id="UP000510660">
    <property type="component" value="Chromosome"/>
</dbReference>
<dbReference type="EMBL" id="VUAO01000003">
    <property type="protein sequence ID" value="KAA8799409.1"/>
    <property type="molecule type" value="Genomic_DNA"/>
</dbReference>
<keyword evidence="1" id="KW-1133">Transmembrane helix</keyword>
<evidence type="ECO:0000313" key="7">
    <source>
        <dbReference type="Proteomes" id="UP000322051"/>
    </source>
</evidence>
<proteinExistence type="predicted"/>
<gene>
    <name evidence="4" type="ORF">AEL95_01410</name>
    <name evidence="3" type="ORF">F1C02_02025</name>
    <name evidence="5" type="ORF">GTO85_09075</name>
    <name evidence="2" type="ORF">K8V23_02870</name>
</gene>
<reference evidence="2" key="4">
    <citation type="journal article" date="2021" name="PeerJ">
        <title>Extensive microbial diversity within the chicken gut microbiome revealed by metagenomics and culture.</title>
        <authorList>
            <person name="Gilroy R."/>
            <person name="Ravi A."/>
            <person name="Getino M."/>
            <person name="Pursley I."/>
            <person name="Horton D.L."/>
            <person name="Alikhan N.F."/>
            <person name="Baker D."/>
            <person name="Gharbi K."/>
            <person name="Hall N."/>
            <person name="Watson M."/>
            <person name="Adriaenssens E.M."/>
            <person name="Foster-Nyarko E."/>
            <person name="Jarju S."/>
            <person name="Secka A."/>
            <person name="Antonio M."/>
            <person name="Oren A."/>
            <person name="Chaudhuri R.R."/>
            <person name="La Ragione R."/>
            <person name="Hildebrand F."/>
            <person name="Pallen M.J."/>
        </authorList>
    </citation>
    <scope>NUCLEOTIDE SEQUENCE</scope>
    <source>
        <strain evidence="2">CHK194-22301</strain>
    </source>
</reference>
<dbReference type="RefSeq" id="WP_013086020.1">
    <property type="nucleotide sequence ID" value="NZ_AP025162.1"/>
</dbReference>